<comment type="similarity">
    <text evidence="2">Belongs to the major facilitator superfamily. Sugar transporter (TC 2.A.1.1) family.</text>
</comment>
<dbReference type="GO" id="GO:0005351">
    <property type="term" value="F:carbohydrate:proton symporter activity"/>
    <property type="evidence" value="ECO:0007669"/>
    <property type="project" value="TreeGrafter"/>
</dbReference>
<feature type="region of interest" description="Disordered" evidence="7">
    <location>
        <begin position="501"/>
        <end position="524"/>
    </location>
</feature>
<dbReference type="STRING" id="1097556.R4XDC7"/>
<reference evidence="10 11" key="1">
    <citation type="journal article" date="2013" name="MBio">
        <title>Genome sequencing of the plant pathogen Taphrina deformans, the causal agent of peach leaf curl.</title>
        <authorList>
            <person name="Cisse O.H."/>
            <person name="Almeida J.M.G.C.F."/>
            <person name="Fonseca A."/>
            <person name="Kumar A.A."/>
            <person name="Salojaervi J."/>
            <person name="Overmyer K."/>
            <person name="Hauser P.M."/>
            <person name="Pagni M."/>
        </authorList>
    </citation>
    <scope>NUCLEOTIDE SEQUENCE [LARGE SCALE GENOMIC DNA]</scope>
    <source>
        <strain evidence="11">PYCC 5710 / ATCC 11124 / CBS 356.35 / IMI 108563 / JCM 9778 / NBRC 8474</strain>
    </source>
</reference>
<dbReference type="EMBL" id="CAHR02000036">
    <property type="protein sequence ID" value="CCG81344.1"/>
    <property type="molecule type" value="Genomic_DNA"/>
</dbReference>
<dbReference type="InterPro" id="IPR003663">
    <property type="entry name" value="Sugar/inositol_transpt"/>
</dbReference>
<evidence type="ECO:0000256" key="2">
    <source>
        <dbReference type="ARBA" id="ARBA00010992"/>
    </source>
</evidence>
<dbReference type="InterPro" id="IPR005828">
    <property type="entry name" value="MFS_sugar_transport-like"/>
</dbReference>
<dbReference type="eggNOG" id="KOG0254">
    <property type="taxonomic scope" value="Eukaryota"/>
</dbReference>
<accession>R4XDC7</accession>
<feature type="transmembrane region" description="Helical" evidence="8">
    <location>
        <begin position="303"/>
        <end position="320"/>
    </location>
</feature>
<feature type="transmembrane region" description="Helical" evidence="8">
    <location>
        <begin position="148"/>
        <end position="169"/>
    </location>
</feature>
<feature type="transmembrane region" description="Helical" evidence="8">
    <location>
        <begin position="419"/>
        <end position="440"/>
    </location>
</feature>
<dbReference type="PRINTS" id="PR00171">
    <property type="entry name" value="SUGRTRNSPORT"/>
</dbReference>
<dbReference type="Gene3D" id="1.20.1250.20">
    <property type="entry name" value="MFS general substrate transporter like domains"/>
    <property type="match status" value="1"/>
</dbReference>
<keyword evidence="11" id="KW-1185">Reference proteome</keyword>
<name>R4XDC7_TAPDE</name>
<protein>
    <submittedName>
        <fullName evidence="10">MFS monosaccharide transporter</fullName>
    </submittedName>
</protein>
<evidence type="ECO:0000256" key="6">
    <source>
        <dbReference type="ARBA" id="ARBA00023136"/>
    </source>
</evidence>
<dbReference type="PANTHER" id="PTHR48022:SF68">
    <property type="entry name" value="MAJOR FACILITATOR SUPERFAMILY (MFS) PROFILE DOMAIN-CONTAINING PROTEIN-RELATED"/>
    <property type="match status" value="1"/>
</dbReference>
<comment type="subcellular location">
    <subcellularLocation>
        <location evidence="1">Membrane</location>
        <topology evidence="1">Multi-pass membrane protein</topology>
    </subcellularLocation>
</comment>
<keyword evidence="6 8" id="KW-0472">Membrane</keyword>
<feature type="transmembrane region" description="Helical" evidence="8">
    <location>
        <begin position="106"/>
        <end position="127"/>
    </location>
</feature>
<dbReference type="GO" id="GO:0005886">
    <property type="term" value="C:plasma membrane"/>
    <property type="evidence" value="ECO:0007669"/>
    <property type="project" value="UniProtKB-ARBA"/>
</dbReference>
<dbReference type="SUPFAM" id="SSF103473">
    <property type="entry name" value="MFS general substrate transporter"/>
    <property type="match status" value="1"/>
</dbReference>
<evidence type="ECO:0000256" key="1">
    <source>
        <dbReference type="ARBA" id="ARBA00004141"/>
    </source>
</evidence>
<dbReference type="VEuPathDB" id="FungiDB:TAPDE_001167"/>
<evidence type="ECO:0000256" key="3">
    <source>
        <dbReference type="ARBA" id="ARBA00022448"/>
    </source>
</evidence>
<evidence type="ECO:0000256" key="5">
    <source>
        <dbReference type="ARBA" id="ARBA00022989"/>
    </source>
</evidence>
<keyword evidence="5 8" id="KW-1133">Transmembrane helix</keyword>
<evidence type="ECO:0000313" key="11">
    <source>
        <dbReference type="Proteomes" id="UP000013776"/>
    </source>
</evidence>
<feature type="transmembrane region" description="Helical" evidence="8">
    <location>
        <begin position="446"/>
        <end position="466"/>
    </location>
</feature>
<dbReference type="Proteomes" id="UP000013776">
    <property type="component" value="Unassembled WGS sequence"/>
</dbReference>
<keyword evidence="4 8" id="KW-0812">Transmembrane</keyword>
<feature type="transmembrane region" description="Helical" evidence="8">
    <location>
        <begin position="376"/>
        <end position="398"/>
    </location>
</feature>
<dbReference type="InterPro" id="IPR020846">
    <property type="entry name" value="MFS_dom"/>
</dbReference>
<sequence length="524" mass="57728">MDKKSQVVLFSSTAIALYGYDQGMMSLVNTNYDYLGTMGLKKESPVVGVIVSVYYLAAAVGAVIFSKAADVRGRKMAIYLSLTMTIIGDLLMFLSGLGYLKNVSPIATMFVGRTLLGLGVGGIDAVIPVYSSELSSDDSRGRALAQEFQANILGLNIAYALNLTLTMTLGKYNEWAWRVPIVGMQIFPIALVSVLHQLPESPRWFIFHDRHEEAEESLKTMYSDKDAQKKLKEMQEAAEDESAGNITYAHMLNPKDRSWHPTVVTIMGQVNQAFTGIGAISVYGSQLFVLLGRDTTTAEYLTMGNYVVYLVAMTLAWVLIDKYGRRVLLTSGAGVMAVSFMVLTLFAALAQKFEGASRLTSFAADVAAMSGDVKQMAMSVLGIVTLYFITSVFGITWLATPMLIPTEIFPITARAQGSAISIVIWGLTNFGVTLLTPILFNNISYWLFFIFGLSNLFAGVWTWIYLPETGGRSFEDNQGFFESAWDEKSWVVRKVDKEFLDMPKNGSSDNENDSSNEESPLLRT</sequence>
<dbReference type="InterPro" id="IPR005829">
    <property type="entry name" value="Sugar_transporter_CS"/>
</dbReference>
<dbReference type="InterPro" id="IPR036259">
    <property type="entry name" value="MFS_trans_sf"/>
</dbReference>
<feature type="transmembrane region" description="Helical" evidence="8">
    <location>
        <begin position="175"/>
        <end position="195"/>
    </location>
</feature>
<dbReference type="PROSITE" id="PS00217">
    <property type="entry name" value="SUGAR_TRANSPORT_2"/>
    <property type="match status" value="1"/>
</dbReference>
<feature type="transmembrane region" description="Helical" evidence="8">
    <location>
        <begin position="77"/>
        <end position="100"/>
    </location>
</feature>
<comment type="caution">
    <text evidence="10">The sequence shown here is derived from an EMBL/GenBank/DDBJ whole genome shotgun (WGS) entry which is preliminary data.</text>
</comment>
<dbReference type="AlphaFoldDB" id="R4XDC7"/>
<evidence type="ECO:0000313" key="10">
    <source>
        <dbReference type="EMBL" id="CCG81344.1"/>
    </source>
</evidence>
<dbReference type="PANTHER" id="PTHR48022">
    <property type="entry name" value="PLASTIDIC GLUCOSE TRANSPORTER 4"/>
    <property type="match status" value="1"/>
</dbReference>
<feature type="domain" description="Major facilitator superfamily (MFS) profile" evidence="9">
    <location>
        <begin position="7"/>
        <end position="470"/>
    </location>
</feature>
<dbReference type="OrthoDB" id="2544694at2759"/>
<organism evidence="10 11">
    <name type="scientific">Taphrina deformans (strain PYCC 5710 / ATCC 11124 / CBS 356.35 / IMI 108563 / JCM 9778 / NBRC 8474)</name>
    <name type="common">Peach leaf curl fungus</name>
    <name type="synonym">Lalaria deformans</name>
    <dbReference type="NCBI Taxonomy" id="1097556"/>
    <lineage>
        <taxon>Eukaryota</taxon>
        <taxon>Fungi</taxon>
        <taxon>Dikarya</taxon>
        <taxon>Ascomycota</taxon>
        <taxon>Taphrinomycotina</taxon>
        <taxon>Taphrinomycetes</taxon>
        <taxon>Taphrinales</taxon>
        <taxon>Taphrinaceae</taxon>
        <taxon>Taphrina</taxon>
    </lineage>
</organism>
<dbReference type="InterPro" id="IPR050360">
    <property type="entry name" value="MFS_Sugar_Transporters"/>
</dbReference>
<evidence type="ECO:0000256" key="8">
    <source>
        <dbReference type="SAM" id="Phobius"/>
    </source>
</evidence>
<keyword evidence="3" id="KW-0813">Transport</keyword>
<evidence type="ECO:0000259" key="9">
    <source>
        <dbReference type="PROSITE" id="PS50850"/>
    </source>
</evidence>
<dbReference type="PROSITE" id="PS50850">
    <property type="entry name" value="MFS"/>
    <property type="match status" value="1"/>
</dbReference>
<evidence type="ECO:0000256" key="4">
    <source>
        <dbReference type="ARBA" id="ARBA00022692"/>
    </source>
</evidence>
<feature type="transmembrane region" description="Helical" evidence="8">
    <location>
        <begin position="45"/>
        <end position="65"/>
    </location>
</feature>
<evidence type="ECO:0000256" key="7">
    <source>
        <dbReference type="SAM" id="MobiDB-lite"/>
    </source>
</evidence>
<feature type="transmembrane region" description="Helical" evidence="8">
    <location>
        <begin position="327"/>
        <end position="350"/>
    </location>
</feature>
<gene>
    <name evidence="10" type="ORF">TAPDE_001167</name>
</gene>
<dbReference type="Pfam" id="PF00083">
    <property type="entry name" value="Sugar_tr"/>
    <property type="match status" value="1"/>
</dbReference>
<proteinExistence type="inferred from homology"/>